<keyword evidence="2" id="KW-1185">Reference proteome</keyword>
<gene>
    <name evidence="1" type="ORF">NB645_07155</name>
</gene>
<proteinExistence type="predicted"/>
<sequence>MIKMKLAQLSTENMSAYLRKMAIDGYAAKLDMPELHERISRIKRISSSENQIAKRLNATGNIYEMDIEEIKKKSMRESFTDLN</sequence>
<dbReference type="EMBL" id="CP098248">
    <property type="protein sequence ID" value="WAV96603.1"/>
    <property type="molecule type" value="Genomic_DNA"/>
</dbReference>
<accession>A0ABY7JH61</accession>
<name>A0ABY7JH61_9BURK</name>
<reference evidence="1" key="1">
    <citation type="journal article" date="2022" name="Front. Microbiol.">
        <title>New perspectives on an old grouping: The genomic and phenotypic variability of Oxalobacter formigenes and the implications for calcium oxalate stone prevention.</title>
        <authorList>
            <person name="Chmiel J.A."/>
            <person name="Carr C."/>
            <person name="Stuivenberg G.A."/>
            <person name="Venema R."/>
            <person name="Chanyi R.M."/>
            <person name="Al K.F."/>
            <person name="Giguere D."/>
            <person name="Say H."/>
            <person name="Akouris P.P."/>
            <person name="Dominguez Romero S.A."/>
            <person name="Kwong A."/>
            <person name="Tai V."/>
            <person name="Koval S.F."/>
            <person name="Razvi H."/>
            <person name="Bjazevic J."/>
            <person name="Burton J.P."/>
        </authorList>
    </citation>
    <scope>NUCLEOTIDE SEQUENCE</scope>
    <source>
        <strain evidence="1">HOxNP-1</strain>
    </source>
</reference>
<evidence type="ECO:0000313" key="1">
    <source>
        <dbReference type="EMBL" id="WAV96603.1"/>
    </source>
</evidence>
<protein>
    <submittedName>
        <fullName evidence="1">Uncharacterized protein</fullName>
    </submittedName>
</protein>
<organism evidence="1 2">
    <name type="scientific">Oxalobacter aliiformigenes</name>
    <dbReference type="NCBI Taxonomy" id="2946593"/>
    <lineage>
        <taxon>Bacteria</taxon>
        <taxon>Pseudomonadati</taxon>
        <taxon>Pseudomonadota</taxon>
        <taxon>Betaproteobacteria</taxon>
        <taxon>Burkholderiales</taxon>
        <taxon>Oxalobacteraceae</taxon>
        <taxon>Oxalobacter</taxon>
    </lineage>
</organism>
<evidence type="ECO:0000313" key="2">
    <source>
        <dbReference type="Proteomes" id="UP001164794"/>
    </source>
</evidence>
<dbReference type="Proteomes" id="UP001164794">
    <property type="component" value="Chromosome"/>
</dbReference>